<evidence type="ECO:0000256" key="1">
    <source>
        <dbReference type="SAM" id="SignalP"/>
    </source>
</evidence>
<feature type="signal peptide" evidence="1">
    <location>
        <begin position="1"/>
        <end position="21"/>
    </location>
</feature>
<accession>A0A2C9V6G3</accession>
<gene>
    <name evidence="2" type="ORF">MANES_10G099400</name>
</gene>
<reference evidence="2" key="1">
    <citation type="submission" date="2016-02" db="EMBL/GenBank/DDBJ databases">
        <title>WGS assembly of Manihot esculenta.</title>
        <authorList>
            <person name="Bredeson J.V."/>
            <person name="Prochnik S.E."/>
            <person name="Lyons J.B."/>
            <person name="Schmutz J."/>
            <person name="Grimwood J."/>
            <person name="Vrebalov J."/>
            <person name="Bart R.S."/>
            <person name="Amuge T."/>
            <person name="Ferguson M.E."/>
            <person name="Green R."/>
            <person name="Putnam N."/>
            <person name="Stites J."/>
            <person name="Rounsley S."/>
            <person name="Rokhsar D.S."/>
        </authorList>
    </citation>
    <scope>NUCLEOTIDE SEQUENCE [LARGE SCALE GENOMIC DNA]</scope>
    <source>
        <tissue evidence="2">Leaf</tissue>
    </source>
</reference>
<dbReference type="AlphaFoldDB" id="A0A2C9V6G3"/>
<sequence>MALVMKMFFIVLILHSSIVHSPVKNGSNPEGKKKTYYKGEDARNNKVFEALDTAIRQELGSLFRQHSFQIKSSTTQAIDISLDGKVGKSSKHFCVDRSSPFVLLLLKVLSHFSRRNIVGVL</sequence>
<dbReference type="EMBL" id="CM004396">
    <property type="protein sequence ID" value="OAY39500.1"/>
    <property type="molecule type" value="Genomic_DNA"/>
</dbReference>
<organism evidence="2">
    <name type="scientific">Manihot esculenta</name>
    <name type="common">Cassava</name>
    <name type="synonym">Jatropha manihot</name>
    <dbReference type="NCBI Taxonomy" id="3983"/>
    <lineage>
        <taxon>Eukaryota</taxon>
        <taxon>Viridiplantae</taxon>
        <taxon>Streptophyta</taxon>
        <taxon>Embryophyta</taxon>
        <taxon>Tracheophyta</taxon>
        <taxon>Spermatophyta</taxon>
        <taxon>Magnoliopsida</taxon>
        <taxon>eudicotyledons</taxon>
        <taxon>Gunneridae</taxon>
        <taxon>Pentapetalae</taxon>
        <taxon>rosids</taxon>
        <taxon>fabids</taxon>
        <taxon>Malpighiales</taxon>
        <taxon>Euphorbiaceae</taxon>
        <taxon>Crotonoideae</taxon>
        <taxon>Manihoteae</taxon>
        <taxon>Manihot</taxon>
    </lineage>
</organism>
<protein>
    <submittedName>
        <fullName evidence="2">Uncharacterized protein</fullName>
    </submittedName>
</protein>
<name>A0A2C9V6G3_MANES</name>
<keyword evidence="1" id="KW-0732">Signal</keyword>
<proteinExistence type="predicted"/>
<evidence type="ECO:0000313" key="2">
    <source>
        <dbReference type="EMBL" id="OAY39500.1"/>
    </source>
</evidence>
<feature type="chain" id="PRO_5012926034" evidence="1">
    <location>
        <begin position="22"/>
        <end position="121"/>
    </location>
</feature>